<keyword evidence="4" id="KW-1185">Reference proteome</keyword>
<keyword evidence="1" id="KW-0472">Membrane</keyword>
<dbReference type="GO" id="GO:0006281">
    <property type="term" value="P:DNA repair"/>
    <property type="evidence" value="ECO:0007669"/>
    <property type="project" value="InterPro"/>
</dbReference>
<sequence>MEKLIEWFKQNVKILIIGGLALCLGGGFYLVTQPKNPPETFSPSDITAVSTDKKAVSTDSHQGSDFSKEKASEKIEVDLKGAVKIPRVYTMPKDSRVDELIQMAGGFTSEADQNTVNLAAKLKDESVIYVAKKEEHAPSVAQTAEITIPNASSALTENSATQKVNINTADLTGLQTLSGVGAKKAQDIIDYRTQHGPFQKVEDLGNVKGFGDKTIEKLKENITVD</sequence>
<dbReference type="InterPro" id="IPR010994">
    <property type="entry name" value="RuvA_2-like"/>
</dbReference>
<dbReference type="PANTHER" id="PTHR21180:SF32">
    <property type="entry name" value="ENDONUCLEASE_EXONUCLEASE_PHOSPHATASE FAMILY DOMAIN-CONTAINING PROTEIN 1"/>
    <property type="match status" value="1"/>
</dbReference>
<keyword evidence="3" id="KW-0238">DNA-binding</keyword>
<feature type="domain" description="Helix-hairpin-helix DNA-binding motif class 1" evidence="2">
    <location>
        <begin position="172"/>
        <end position="191"/>
    </location>
</feature>
<dbReference type="RefSeq" id="WP_153496015.1">
    <property type="nucleotide sequence ID" value="NZ_CBCRWP010000003.1"/>
</dbReference>
<accession>A0A7X1Z7P9</accession>
<reference evidence="3 4" key="1">
    <citation type="submission" date="2019-10" db="EMBL/GenBank/DDBJ databases">
        <authorList>
            <person name="Dong K."/>
        </authorList>
    </citation>
    <scope>NUCLEOTIDE SEQUENCE [LARGE SCALE GENOMIC DNA]</scope>
    <source>
        <strain evidence="3 4">DSM 28960</strain>
    </source>
</reference>
<keyword evidence="1" id="KW-0812">Transmembrane</keyword>
<dbReference type="EMBL" id="WITJ01000006">
    <property type="protein sequence ID" value="MQW39335.1"/>
    <property type="molecule type" value="Genomic_DNA"/>
</dbReference>
<dbReference type="Pfam" id="PF10531">
    <property type="entry name" value="SLBB"/>
    <property type="match status" value="1"/>
</dbReference>
<dbReference type="InterPro" id="IPR003583">
    <property type="entry name" value="Hlx-hairpin-Hlx_DNA-bd_motif"/>
</dbReference>
<dbReference type="GO" id="GO:0003677">
    <property type="term" value="F:DNA binding"/>
    <property type="evidence" value="ECO:0007669"/>
    <property type="project" value="UniProtKB-KW"/>
</dbReference>
<dbReference type="SMART" id="SM00278">
    <property type="entry name" value="HhH1"/>
    <property type="match status" value="2"/>
</dbReference>
<feature type="transmembrane region" description="Helical" evidence="1">
    <location>
        <begin position="12"/>
        <end position="31"/>
    </location>
</feature>
<evidence type="ECO:0000313" key="3">
    <source>
        <dbReference type="EMBL" id="MQW39335.1"/>
    </source>
</evidence>
<gene>
    <name evidence="3" type="ORF">GHI93_05195</name>
</gene>
<keyword evidence="1" id="KW-1133">Transmembrane helix</keyword>
<name>A0A7X1Z7P9_9LACT</name>
<dbReference type="Pfam" id="PF12836">
    <property type="entry name" value="HHH_3"/>
    <property type="match status" value="1"/>
</dbReference>
<dbReference type="NCBIfam" id="TIGR00426">
    <property type="entry name" value="competence protein ComEA helix-hairpin-helix repeat region"/>
    <property type="match status" value="1"/>
</dbReference>
<dbReference type="Gene3D" id="3.10.560.10">
    <property type="entry name" value="Outer membrane lipoprotein wza domain like"/>
    <property type="match status" value="1"/>
</dbReference>
<dbReference type="OrthoDB" id="9790239at2"/>
<dbReference type="SUPFAM" id="SSF47781">
    <property type="entry name" value="RuvA domain 2-like"/>
    <property type="match status" value="1"/>
</dbReference>
<protein>
    <submittedName>
        <fullName evidence="3">ComEA family DNA-binding protein</fullName>
    </submittedName>
</protein>
<feature type="domain" description="Helix-hairpin-helix DNA-binding motif class 1" evidence="2">
    <location>
        <begin position="202"/>
        <end position="221"/>
    </location>
</feature>
<dbReference type="Proteomes" id="UP000439550">
    <property type="component" value="Unassembled WGS sequence"/>
</dbReference>
<proteinExistence type="predicted"/>
<dbReference type="GO" id="GO:0015628">
    <property type="term" value="P:protein secretion by the type II secretion system"/>
    <property type="evidence" value="ECO:0007669"/>
    <property type="project" value="TreeGrafter"/>
</dbReference>
<dbReference type="GO" id="GO:0015627">
    <property type="term" value="C:type II protein secretion system complex"/>
    <property type="evidence" value="ECO:0007669"/>
    <property type="project" value="TreeGrafter"/>
</dbReference>
<evidence type="ECO:0000256" key="1">
    <source>
        <dbReference type="SAM" id="Phobius"/>
    </source>
</evidence>
<dbReference type="InterPro" id="IPR019554">
    <property type="entry name" value="Soluble_ligand-bd"/>
</dbReference>
<dbReference type="Gene3D" id="1.10.150.310">
    <property type="entry name" value="Tex RuvX-like domain-like"/>
    <property type="match status" value="1"/>
</dbReference>
<dbReference type="PANTHER" id="PTHR21180">
    <property type="entry name" value="ENDONUCLEASE/EXONUCLEASE/PHOSPHATASE FAMILY DOMAIN-CONTAINING PROTEIN 1"/>
    <property type="match status" value="1"/>
</dbReference>
<comment type="caution">
    <text evidence="3">The sequence shown here is derived from an EMBL/GenBank/DDBJ whole genome shotgun (WGS) entry which is preliminary data.</text>
</comment>
<evidence type="ECO:0000259" key="2">
    <source>
        <dbReference type="SMART" id="SM00278"/>
    </source>
</evidence>
<dbReference type="InterPro" id="IPR004509">
    <property type="entry name" value="Competence_ComEA_HhH"/>
</dbReference>
<dbReference type="InterPro" id="IPR051675">
    <property type="entry name" value="Endo/Exo/Phosphatase_dom_1"/>
</dbReference>
<dbReference type="AlphaFoldDB" id="A0A7X1Z7P9"/>
<organism evidence="3 4">
    <name type="scientific">Lactococcus hircilactis</name>
    <dbReference type="NCBI Taxonomy" id="1494462"/>
    <lineage>
        <taxon>Bacteria</taxon>
        <taxon>Bacillati</taxon>
        <taxon>Bacillota</taxon>
        <taxon>Bacilli</taxon>
        <taxon>Lactobacillales</taxon>
        <taxon>Streptococcaceae</taxon>
        <taxon>Lactococcus</taxon>
    </lineage>
</organism>
<evidence type="ECO:0000313" key="4">
    <source>
        <dbReference type="Proteomes" id="UP000439550"/>
    </source>
</evidence>